<sequence length="587" mass="67486">MSEKTPVAPASNFIRNIVEHDLEQGTYKHRHWASSPGDAQHHAAGEIDPAKIRTRFPPEPNGYLHIGHAKSICLNFGLARDFGGVCHMRFDDTNPEKEEQEYVDSIIDSVTWLGFDWNVFGESHLYFASNYFDFMYRAAEILIESGHAYVDQQTAEEMRINRGTLTEPGKNSPWRDRSAVENLALFREMRDGKHADGSMILRAKIDMASPNINLRDPAIYRIKHAHHHNTGDKWCIYPMYTFAHPLEDAYERVTHSLCTLEFEDQRPFYDWVLAKLAEAGLLAHPLPRQYEFSRLNLTYVVLSKRKLIELVEKQFVSGWDDPRLPTLVGARRRGYAPEGFRLFTDRIGISKTDSWIEYTILEDCMREVLNASAERRIAVLDPIKLVIDNYPEGQSEDCHAPNHPQKPELGHRVVPLSRELWIEREDFMEAPPKGYFRLFPGNMVRLRYGYVVKCTSFEKDADGNITTVHCEYLPDTKSGTPGADSVKVKGNIHWVSAAHAFAGEIRLYDRLFKEARPGEGDRNYLDDINPDSVKIITAQLEPSLQQARPEERFQFERHGYFVADSKDSQSGKPVFNRTVTLRDAWQK</sequence>
<feature type="binding site" evidence="9">
    <location>
        <position position="259"/>
    </location>
    <ligand>
        <name>ATP</name>
        <dbReference type="ChEBI" id="CHEBI:30616"/>
    </ligand>
</feature>
<evidence type="ECO:0000256" key="8">
    <source>
        <dbReference type="ARBA" id="ARBA00048270"/>
    </source>
</evidence>
<dbReference type="GO" id="GO:0006425">
    <property type="term" value="P:glutaminyl-tRNA aminoacylation"/>
    <property type="evidence" value="ECO:0007669"/>
    <property type="project" value="UniProtKB-UniRule"/>
</dbReference>
<dbReference type="AlphaFoldDB" id="A0A239AJG6"/>
<comment type="caution">
    <text evidence="9">Lacks conserved residue(s) required for the propagation of feature annotation.</text>
</comment>
<comment type="subcellular location">
    <subcellularLocation>
        <location evidence="9">Cytoplasm</location>
    </subcellularLocation>
</comment>
<evidence type="ECO:0000256" key="10">
    <source>
        <dbReference type="RuleBase" id="RU363037"/>
    </source>
</evidence>
<evidence type="ECO:0000256" key="7">
    <source>
        <dbReference type="ARBA" id="ARBA00023146"/>
    </source>
</evidence>
<dbReference type="OrthoDB" id="9801560at2"/>
<evidence type="ECO:0000256" key="3">
    <source>
        <dbReference type="ARBA" id="ARBA00022598"/>
    </source>
</evidence>
<evidence type="ECO:0000256" key="1">
    <source>
        <dbReference type="ARBA" id="ARBA00005594"/>
    </source>
</evidence>
<dbReference type="InterPro" id="IPR020056">
    <property type="entry name" value="Rbsml_bL25/Gln-tRNA_synth_N"/>
</dbReference>
<dbReference type="InterPro" id="IPR001412">
    <property type="entry name" value="aa-tRNA-synth_I_CS"/>
</dbReference>
<dbReference type="FunFam" id="2.40.240.10:FF:000001">
    <property type="entry name" value="Glutamine--tRNA ligase"/>
    <property type="match status" value="1"/>
</dbReference>
<dbReference type="SUPFAM" id="SSF50715">
    <property type="entry name" value="Ribosomal protein L25-like"/>
    <property type="match status" value="1"/>
</dbReference>
<dbReference type="FunFam" id="1.10.1160.10:FF:000001">
    <property type="entry name" value="Glutamine--tRNA ligase"/>
    <property type="match status" value="1"/>
</dbReference>
<comment type="subunit">
    <text evidence="9">Monomer.</text>
</comment>
<dbReference type="PANTHER" id="PTHR43097">
    <property type="entry name" value="GLUTAMINE-TRNA LIGASE"/>
    <property type="match status" value="1"/>
</dbReference>
<dbReference type="InterPro" id="IPR020058">
    <property type="entry name" value="Glu/Gln-tRNA-synth_Ib_cat-dom"/>
</dbReference>
<evidence type="ECO:0000256" key="4">
    <source>
        <dbReference type="ARBA" id="ARBA00022741"/>
    </source>
</evidence>
<dbReference type="InterPro" id="IPR049437">
    <property type="entry name" value="tRNA-synt_1c_C2"/>
</dbReference>
<comment type="catalytic activity">
    <reaction evidence="8 9">
        <text>tRNA(Gln) + L-glutamine + ATP = L-glutaminyl-tRNA(Gln) + AMP + diphosphate</text>
        <dbReference type="Rhea" id="RHEA:20121"/>
        <dbReference type="Rhea" id="RHEA-COMP:9662"/>
        <dbReference type="Rhea" id="RHEA-COMP:9681"/>
        <dbReference type="ChEBI" id="CHEBI:30616"/>
        <dbReference type="ChEBI" id="CHEBI:33019"/>
        <dbReference type="ChEBI" id="CHEBI:58359"/>
        <dbReference type="ChEBI" id="CHEBI:78442"/>
        <dbReference type="ChEBI" id="CHEBI:78521"/>
        <dbReference type="ChEBI" id="CHEBI:456215"/>
        <dbReference type="EC" id="6.1.1.18"/>
    </reaction>
</comment>
<dbReference type="FunFam" id="3.40.50.620:FF:000037">
    <property type="entry name" value="Glutamine--tRNA ligase cytoplasmic"/>
    <property type="match status" value="1"/>
</dbReference>
<dbReference type="PRINTS" id="PR00987">
    <property type="entry name" value="TRNASYNTHGLU"/>
</dbReference>
<dbReference type="GO" id="GO:0004819">
    <property type="term" value="F:glutamine-tRNA ligase activity"/>
    <property type="evidence" value="ECO:0007669"/>
    <property type="project" value="UniProtKB-UniRule"/>
</dbReference>
<evidence type="ECO:0000313" key="15">
    <source>
        <dbReference type="Proteomes" id="UP000198305"/>
    </source>
</evidence>
<dbReference type="GO" id="GO:0005829">
    <property type="term" value="C:cytosol"/>
    <property type="evidence" value="ECO:0007669"/>
    <property type="project" value="TreeGrafter"/>
</dbReference>
<dbReference type="EMBL" id="FZOA01000008">
    <property type="protein sequence ID" value="SNR95815.1"/>
    <property type="molecule type" value="Genomic_DNA"/>
</dbReference>
<dbReference type="InterPro" id="IPR000924">
    <property type="entry name" value="Glu/Gln-tRNA-synth"/>
</dbReference>
<dbReference type="InterPro" id="IPR011035">
    <property type="entry name" value="Ribosomal_bL25/Gln-tRNA_synth"/>
</dbReference>
<reference evidence="15" key="1">
    <citation type="submission" date="2017-06" db="EMBL/GenBank/DDBJ databases">
        <authorList>
            <person name="Varghese N."/>
            <person name="Submissions S."/>
        </authorList>
    </citation>
    <scope>NUCLEOTIDE SEQUENCE [LARGE SCALE GENOMIC DNA]</scope>
    <source>
        <strain evidence="15">Ca-68</strain>
    </source>
</reference>
<dbReference type="PANTHER" id="PTHR43097:SF5">
    <property type="entry name" value="GLUTAMATE--TRNA LIGASE"/>
    <property type="match status" value="1"/>
</dbReference>
<dbReference type="InterPro" id="IPR050132">
    <property type="entry name" value="Gln/Glu-tRNA_Ligase"/>
</dbReference>
<accession>A0A239AJG6</accession>
<dbReference type="NCBIfam" id="TIGR00440">
    <property type="entry name" value="glnS"/>
    <property type="match status" value="1"/>
</dbReference>
<dbReference type="InterPro" id="IPR004514">
    <property type="entry name" value="Gln-tRNA-synth"/>
</dbReference>
<dbReference type="SUPFAM" id="SSF52374">
    <property type="entry name" value="Nucleotidylyl transferase"/>
    <property type="match status" value="1"/>
</dbReference>
<gene>
    <name evidence="9" type="primary">glnS</name>
    <name evidence="14" type="ORF">SAMN05192560_1949</name>
</gene>
<evidence type="ECO:0000259" key="12">
    <source>
        <dbReference type="Pfam" id="PF03950"/>
    </source>
</evidence>
<keyword evidence="2 9" id="KW-0963">Cytoplasm</keyword>
<feature type="short sequence motif" description="'KMSKS' region" evidence="9">
    <location>
        <begin position="301"/>
        <end position="305"/>
    </location>
</feature>
<dbReference type="EC" id="6.1.1.18" evidence="9"/>
<dbReference type="PROSITE" id="PS00178">
    <property type="entry name" value="AA_TRNA_LIGASE_I"/>
    <property type="match status" value="1"/>
</dbReference>
<dbReference type="Pfam" id="PF20974">
    <property type="entry name" value="tRNA-synt_1c_C2"/>
    <property type="match status" value="1"/>
</dbReference>
<dbReference type="Gene3D" id="3.40.50.620">
    <property type="entry name" value="HUPs"/>
    <property type="match status" value="1"/>
</dbReference>
<dbReference type="InterPro" id="IPR014729">
    <property type="entry name" value="Rossmann-like_a/b/a_fold"/>
</dbReference>
<evidence type="ECO:0000313" key="14">
    <source>
        <dbReference type="EMBL" id="SNR95815.1"/>
    </source>
</evidence>
<dbReference type="Proteomes" id="UP000198305">
    <property type="component" value="Unassembled WGS sequence"/>
</dbReference>
<dbReference type="Gene3D" id="2.40.240.10">
    <property type="entry name" value="Ribosomal Protein L25, Chain P"/>
    <property type="match status" value="2"/>
</dbReference>
<evidence type="ECO:0000259" key="13">
    <source>
        <dbReference type="Pfam" id="PF20974"/>
    </source>
</evidence>
<protein>
    <recommendedName>
        <fullName evidence="9">Glutamine--tRNA ligase</fullName>
        <ecNumber evidence="9">6.1.1.18</ecNumber>
    </recommendedName>
    <alternativeName>
        <fullName evidence="9">Glutaminyl-tRNA synthetase</fullName>
        <shortName evidence="9">GlnRS</shortName>
    </alternativeName>
</protein>
<feature type="binding site" evidence="9">
    <location>
        <begin position="302"/>
        <end position="304"/>
    </location>
    <ligand>
        <name>ATP</name>
        <dbReference type="ChEBI" id="CHEBI:30616"/>
    </ligand>
</feature>
<dbReference type="GO" id="GO:0006424">
    <property type="term" value="P:glutamyl-tRNA aminoacylation"/>
    <property type="evidence" value="ECO:0007669"/>
    <property type="project" value="UniProtKB-UniRule"/>
</dbReference>
<name>A0A239AJG6_9PROT</name>
<dbReference type="NCBIfam" id="NF011291">
    <property type="entry name" value="PRK14703.1"/>
    <property type="match status" value="1"/>
</dbReference>
<comment type="similarity">
    <text evidence="1 9 10">Belongs to the class-I aminoacyl-tRNA synthetase family.</text>
</comment>
<feature type="domain" description="Glutamyl/glutaminyl-tRNA synthetase class Ib anti-codon binding" evidence="12">
    <location>
        <begin position="373"/>
        <end position="472"/>
    </location>
</feature>
<feature type="domain" description="Glutamyl/glutaminyl-tRNA synthetase class Ib catalytic" evidence="11">
    <location>
        <begin position="51"/>
        <end position="370"/>
    </location>
</feature>
<feature type="binding site" evidence="9">
    <location>
        <begin position="65"/>
        <end position="71"/>
    </location>
    <ligand>
        <name>ATP</name>
        <dbReference type="ChEBI" id="CHEBI:30616"/>
    </ligand>
</feature>
<feature type="binding site" evidence="9">
    <location>
        <position position="91"/>
    </location>
    <ligand>
        <name>L-glutamine</name>
        <dbReference type="ChEBI" id="CHEBI:58359"/>
    </ligand>
</feature>
<feature type="binding site" evidence="9">
    <location>
        <begin position="59"/>
        <end position="61"/>
    </location>
    <ligand>
        <name>ATP</name>
        <dbReference type="ChEBI" id="CHEBI:30616"/>
    </ligand>
</feature>
<keyword evidence="5 9" id="KW-0067">ATP-binding</keyword>
<proteinExistence type="inferred from homology"/>
<dbReference type="InterPro" id="IPR022861">
    <property type="entry name" value="Gln_tRNA_ligase_bac"/>
</dbReference>
<evidence type="ECO:0000256" key="9">
    <source>
        <dbReference type="HAMAP-Rule" id="MF_00126"/>
    </source>
</evidence>
<dbReference type="RefSeq" id="WP_089376037.1">
    <property type="nucleotide sequence ID" value="NZ_FZOA01000008.1"/>
</dbReference>
<evidence type="ECO:0000259" key="11">
    <source>
        <dbReference type="Pfam" id="PF00749"/>
    </source>
</evidence>
<feature type="short sequence motif" description="'HIGH' region" evidence="9">
    <location>
        <begin position="58"/>
        <end position="68"/>
    </location>
</feature>
<evidence type="ECO:0000256" key="6">
    <source>
        <dbReference type="ARBA" id="ARBA00022917"/>
    </source>
</evidence>
<keyword evidence="3 9" id="KW-0436">Ligase</keyword>
<dbReference type="Pfam" id="PF00749">
    <property type="entry name" value="tRNA-synt_1c"/>
    <property type="match status" value="1"/>
</dbReference>
<keyword evidence="15" id="KW-1185">Reference proteome</keyword>
<feature type="domain" description="tRNA synthetases class I (E and Q) anti-codon binding" evidence="13">
    <location>
        <begin position="492"/>
        <end position="564"/>
    </location>
</feature>
<keyword evidence="6 9" id="KW-0648">Protein biosynthesis</keyword>
<organism evidence="14 15">
    <name type="scientific">Methylobacillus rhizosphaerae</name>
    <dbReference type="NCBI Taxonomy" id="551994"/>
    <lineage>
        <taxon>Bacteria</taxon>
        <taxon>Pseudomonadati</taxon>
        <taxon>Pseudomonadota</taxon>
        <taxon>Betaproteobacteria</taxon>
        <taxon>Nitrosomonadales</taxon>
        <taxon>Methylophilaceae</taxon>
        <taxon>Methylobacillus</taxon>
    </lineage>
</organism>
<keyword evidence="7 9" id="KW-0030">Aminoacyl-tRNA synthetase</keyword>
<dbReference type="GO" id="GO:0005524">
    <property type="term" value="F:ATP binding"/>
    <property type="evidence" value="ECO:0007669"/>
    <property type="project" value="UniProtKB-UniRule"/>
</dbReference>
<feature type="binding site" evidence="9">
    <location>
        <begin position="294"/>
        <end position="295"/>
    </location>
    <ligand>
        <name>ATP</name>
        <dbReference type="ChEBI" id="CHEBI:30616"/>
    </ligand>
</feature>
<dbReference type="FunFam" id="3.90.800.10:FF:000001">
    <property type="entry name" value="Glutamine--tRNA ligase"/>
    <property type="match status" value="1"/>
</dbReference>
<feature type="binding site" evidence="9">
    <location>
        <position position="240"/>
    </location>
    <ligand>
        <name>L-glutamine</name>
        <dbReference type="ChEBI" id="CHEBI:58359"/>
    </ligand>
</feature>
<evidence type="ECO:0000256" key="5">
    <source>
        <dbReference type="ARBA" id="ARBA00022840"/>
    </source>
</evidence>
<dbReference type="Pfam" id="PF03950">
    <property type="entry name" value="tRNA-synt_1c_C"/>
    <property type="match status" value="1"/>
</dbReference>
<evidence type="ECO:0000256" key="2">
    <source>
        <dbReference type="ARBA" id="ARBA00022490"/>
    </source>
</evidence>
<keyword evidence="4 9" id="KW-0547">Nucleotide-binding</keyword>
<dbReference type="InterPro" id="IPR020059">
    <property type="entry name" value="Glu/Gln-tRNA-synth_Ib_codon-bd"/>
</dbReference>
<dbReference type="HAMAP" id="MF_00126">
    <property type="entry name" value="Gln_tRNA_synth"/>
    <property type="match status" value="1"/>
</dbReference>